<dbReference type="EMBL" id="PDCK01000040">
    <property type="protein sequence ID" value="PRQ46250.1"/>
    <property type="molecule type" value="Genomic_DNA"/>
</dbReference>
<protein>
    <submittedName>
        <fullName evidence="2">Uncharacterized protein</fullName>
    </submittedName>
</protein>
<accession>A0A2P6RII8</accession>
<evidence type="ECO:0000313" key="3">
    <source>
        <dbReference type="Proteomes" id="UP000238479"/>
    </source>
</evidence>
<keyword evidence="1" id="KW-0472">Membrane</keyword>
<dbReference type="Proteomes" id="UP000238479">
    <property type="component" value="Chromosome 2"/>
</dbReference>
<comment type="caution">
    <text evidence="2">The sequence shown here is derived from an EMBL/GenBank/DDBJ whole genome shotgun (WGS) entry which is preliminary data.</text>
</comment>
<keyword evidence="3" id="KW-1185">Reference proteome</keyword>
<reference evidence="2 3" key="1">
    <citation type="journal article" date="2018" name="Nat. Genet.">
        <title>The Rosa genome provides new insights in the design of modern roses.</title>
        <authorList>
            <person name="Bendahmane M."/>
        </authorList>
    </citation>
    <scope>NUCLEOTIDE SEQUENCE [LARGE SCALE GENOMIC DNA]</scope>
    <source>
        <strain evidence="3">cv. Old Blush</strain>
    </source>
</reference>
<organism evidence="2 3">
    <name type="scientific">Rosa chinensis</name>
    <name type="common">China rose</name>
    <dbReference type="NCBI Taxonomy" id="74649"/>
    <lineage>
        <taxon>Eukaryota</taxon>
        <taxon>Viridiplantae</taxon>
        <taxon>Streptophyta</taxon>
        <taxon>Embryophyta</taxon>
        <taxon>Tracheophyta</taxon>
        <taxon>Spermatophyta</taxon>
        <taxon>Magnoliopsida</taxon>
        <taxon>eudicotyledons</taxon>
        <taxon>Gunneridae</taxon>
        <taxon>Pentapetalae</taxon>
        <taxon>rosids</taxon>
        <taxon>fabids</taxon>
        <taxon>Rosales</taxon>
        <taxon>Rosaceae</taxon>
        <taxon>Rosoideae</taxon>
        <taxon>Rosoideae incertae sedis</taxon>
        <taxon>Rosa</taxon>
    </lineage>
</organism>
<name>A0A2P6RII8_ROSCH</name>
<proteinExistence type="predicted"/>
<dbReference type="AlphaFoldDB" id="A0A2P6RII8"/>
<sequence length="71" mass="8540">MVIYGIRFMLHGLTYYCWKLISVLKVWFYLLSCYLLFLLLFISAENYRMGTFQFVLTSYSRIKISELCCVN</sequence>
<keyword evidence="1" id="KW-0812">Transmembrane</keyword>
<evidence type="ECO:0000256" key="1">
    <source>
        <dbReference type="SAM" id="Phobius"/>
    </source>
</evidence>
<dbReference type="Gramene" id="PRQ46250">
    <property type="protein sequence ID" value="PRQ46250"/>
    <property type="gene ID" value="RchiOBHm_Chr2g0087041"/>
</dbReference>
<feature type="transmembrane region" description="Helical" evidence="1">
    <location>
        <begin position="20"/>
        <end position="42"/>
    </location>
</feature>
<gene>
    <name evidence="2" type="ORF">RchiOBHm_Chr2g0087041</name>
</gene>
<evidence type="ECO:0000313" key="2">
    <source>
        <dbReference type="EMBL" id="PRQ46250.1"/>
    </source>
</evidence>
<keyword evidence="1" id="KW-1133">Transmembrane helix</keyword>